<dbReference type="Proteomes" id="UP000029737">
    <property type="component" value="Unassembled WGS sequence"/>
</dbReference>
<reference evidence="1 4" key="2">
    <citation type="submission" date="2017-08" db="EMBL/GenBank/DDBJ databases">
        <title>The complete genome sequence of moderately halophilic actinomycete Actinopolyspora erythraea YIM 90600, the producer of novel erythromycin, novel actinopolysporins A-C and tubercidin.</title>
        <authorList>
            <person name="Yin M."/>
            <person name="Tang S."/>
        </authorList>
    </citation>
    <scope>NUCLEOTIDE SEQUENCE [LARGE SCALE GENOMIC DNA]</scope>
    <source>
        <strain evidence="1 4">YIM 90600</strain>
    </source>
</reference>
<evidence type="ECO:0000313" key="2">
    <source>
        <dbReference type="EMBL" id="KGI80236.1"/>
    </source>
</evidence>
<dbReference type="OrthoDB" id="3686201at2"/>
<dbReference type="HOGENOM" id="CLU_1388850_0_0_11"/>
<gene>
    <name evidence="1" type="ORF">CDG81_01950</name>
    <name evidence="2" type="ORF">IL38_19035</name>
</gene>
<dbReference type="AlphaFoldDB" id="A0A099D2P8"/>
<dbReference type="EMBL" id="CP022752">
    <property type="protein sequence ID" value="ASU77279.1"/>
    <property type="molecule type" value="Genomic_DNA"/>
</dbReference>
<dbReference type="KEGG" id="aey:CDG81_01950"/>
<evidence type="ECO:0000313" key="1">
    <source>
        <dbReference type="EMBL" id="ASU77279.1"/>
    </source>
</evidence>
<accession>A0A099D2P8</accession>
<name>A0A099D2P8_9ACTN</name>
<organism evidence="1 4">
    <name type="scientific">Actinopolyspora erythraea</name>
    <dbReference type="NCBI Taxonomy" id="414996"/>
    <lineage>
        <taxon>Bacteria</taxon>
        <taxon>Bacillati</taxon>
        <taxon>Actinomycetota</taxon>
        <taxon>Actinomycetes</taxon>
        <taxon>Actinopolysporales</taxon>
        <taxon>Actinopolysporaceae</taxon>
        <taxon>Actinopolyspora</taxon>
    </lineage>
</organism>
<dbReference type="eggNOG" id="ENOG5033N7V">
    <property type="taxonomic scope" value="Bacteria"/>
</dbReference>
<dbReference type="RefSeq" id="WP_043576234.1">
    <property type="nucleotide sequence ID" value="NZ_CP022752.1"/>
</dbReference>
<evidence type="ECO:0000313" key="4">
    <source>
        <dbReference type="Proteomes" id="UP000215043"/>
    </source>
</evidence>
<reference evidence="2 3" key="1">
    <citation type="journal article" date="2014" name="PLoS ONE">
        <title>Identification and Characterization of a New Erythromycin Biosynthetic Gene Cluster in Actinopolyspora erythraea YIM90600, a Novel Erythronolide-Producing Halophilic Actinomycete Isolated from Salt Field.</title>
        <authorList>
            <person name="Chen D."/>
            <person name="Feng J."/>
            <person name="Huang L."/>
            <person name="Zhang Q."/>
            <person name="Wu J."/>
            <person name="Zhu X."/>
            <person name="Duan Y."/>
            <person name="Xu Z."/>
        </authorList>
    </citation>
    <scope>NUCLEOTIDE SEQUENCE [LARGE SCALE GENOMIC DNA]</scope>
    <source>
        <strain evidence="2 3">YIM90600</strain>
    </source>
</reference>
<dbReference type="Proteomes" id="UP000215043">
    <property type="component" value="Chromosome"/>
</dbReference>
<dbReference type="EMBL" id="JPMV01000035">
    <property type="protein sequence ID" value="KGI80236.1"/>
    <property type="molecule type" value="Genomic_DNA"/>
</dbReference>
<keyword evidence="3" id="KW-1185">Reference proteome</keyword>
<evidence type="ECO:0000313" key="3">
    <source>
        <dbReference type="Proteomes" id="UP000029737"/>
    </source>
</evidence>
<sequence>MRSTLLIHPDDRYDRAHASDSESRFGAYLRRNTAAFLDGDEPTEDPVEFAASAWRIARPPVMTPGYLVAHDRVLDTALLREDDGTTAIRVDLTTKLPSEIVRGLRSRGNGWISGPTRVTNILRLDIPVPADRLPEPAYSPLAVPDTETAKEALEQLCGLVNSALGGALVDLARTEAA</sequence>
<proteinExistence type="predicted"/>
<protein>
    <submittedName>
        <fullName evidence="1">Uncharacterized protein</fullName>
    </submittedName>
</protein>